<evidence type="ECO:0000313" key="15">
    <source>
        <dbReference type="EMBL" id="PPQ33579.1"/>
    </source>
</evidence>
<reference evidence="15 16" key="1">
    <citation type="journal article" date="2018" name="Arch. Microbiol.">
        <title>New insights into the metabolic potential of the phototrophic purple bacterium Rhodopila globiformis DSM 161(T) from its draft genome sequence and evidence for a vanadium-dependent nitrogenase.</title>
        <authorList>
            <person name="Imhoff J.F."/>
            <person name="Rahn T."/>
            <person name="Kunzel S."/>
            <person name="Neulinger S.C."/>
        </authorList>
    </citation>
    <scope>NUCLEOTIDE SEQUENCE [LARGE SCALE GENOMIC DNA]</scope>
    <source>
        <strain evidence="15 16">DSM 16996</strain>
    </source>
</reference>
<dbReference type="PROSITE" id="PS50929">
    <property type="entry name" value="ABC_TM1F"/>
    <property type="match status" value="1"/>
</dbReference>
<dbReference type="GO" id="GO:0005524">
    <property type="term" value="F:ATP binding"/>
    <property type="evidence" value="ECO:0007669"/>
    <property type="project" value="UniProtKB-KW"/>
</dbReference>
<feature type="transmembrane region" description="Helical" evidence="11">
    <location>
        <begin position="291"/>
        <end position="311"/>
    </location>
</feature>
<accession>A0A2S6NG86</accession>
<dbReference type="InterPro" id="IPR011527">
    <property type="entry name" value="ABC1_TM_dom"/>
</dbReference>
<keyword evidence="5 11" id="KW-0812">Transmembrane</keyword>
<dbReference type="PANTHER" id="PTHR24221">
    <property type="entry name" value="ATP-BINDING CASSETTE SUB-FAMILY B"/>
    <property type="match status" value="1"/>
</dbReference>
<dbReference type="SMART" id="SM00382">
    <property type="entry name" value="AAA"/>
    <property type="match status" value="1"/>
</dbReference>
<dbReference type="GO" id="GO:0006508">
    <property type="term" value="P:proteolysis"/>
    <property type="evidence" value="ECO:0007669"/>
    <property type="project" value="InterPro"/>
</dbReference>
<keyword evidence="4" id="KW-1003">Cell membrane</keyword>
<dbReference type="Pfam" id="PF00664">
    <property type="entry name" value="ABC_membrane"/>
    <property type="match status" value="1"/>
</dbReference>
<evidence type="ECO:0000256" key="10">
    <source>
        <dbReference type="SAM" id="MobiDB-lite"/>
    </source>
</evidence>
<dbReference type="GO" id="GO:0030253">
    <property type="term" value="P:protein secretion by the type I secretion system"/>
    <property type="evidence" value="ECO:0007669"/>
    <property type="project" value="InterPro"/>
</dbReference>
<dbReference type="PANTHER" id="PTHR24221:SF647">
    <property type="entry name" value="BLL6336 PROTEIN"/>
    <property type="match status" value="1"/>
</dbReference>
<comment type="caution">
    <text evidence="15">The sequence shown here is derived from an EMBL/GenBank/DDBJ whole genome shotgun (WGS) entry which is preliminary data.</text>
</comment>
<evidence type="ECO:0000313" key="16">
    <source>
        <dbReference type="Proteomes" id="UP000239089"/>
    </source>
</evidence>
<evidence type="ECO:0000256" key="5">
    <source>
        <dbReference type="ARBA" id="ARBA00022692"/>
    </source>
</evidence>
<evidence type="ECO:0000256" key="6">
    <source>
        <dbReference type="ARBA" id="ARBA00022741"/>
    </source>
</evidence>
<evidence type="ECO:0000256" key="11">
    <source>
        <dbReference type="SAM" id="Phobius"/>
    </source>
</evidence>
<proteinExistence type="inferred from homology"/>
<keyword evidence="6" id="KW-0547">Nucleotide-binding</keyword>
<dbReference type="Pfam" id="PF03412">
    <property type="entry name" value="Peptidase_C39"/>
    <property type="match status" value="1"/>
</dbReference>
<dbReference type="GO" id="GO:0030256">
    <property type="term" value="C:type I protein secretion system complex"/>
    <property type="evidence" value="ECO:0007669"/>
    <property type="project" value="InterPro"/>
</dbReference>
<keyword evidence="7" id="KW-0067">ATP-binding</keyword>
<evidence type="ECO:0000256" key="7">
    <source>
        <dbReference type="ARBA" id="ARBA00022840"/>
    </source>
</evidence>
<dbReference type="Gene3D" id="3.90.70.10">
    <property type="entry name" value="Cysteine proteinases"/>
    <property type="match status" value="1"/>
</dbReference>
<evidence type="ECO:0000256" key="1">
    <source>
        <dbReference type="ARBA" id="ARBA00004651"/>
    </source>
</evidence>
<feature type="transmembrane region" description="Helical" evidence="11">
    <location>
        <begin position="179"/>
        <end position="201"/>
    </location>
</feature>
<comment type="similarity">
    <text evidence="2">Belongs to the ABC transporter superfamily.</text>
</comment>
<evidence type="ECO:0000259" key="13">
    <source>
        <dbReference type="PROSITE" id="PS50929"/>
    </source>
</evidence>
<sequence>MAWRARVTGEDDATPPPEPEPSETGSTERGAPDSGAFALSIVLRMMGLPADAERIRHQSGKSGHLTTEDLLRALRAFEVKGKLVRLPFERLIKAPLPAMVAAREGGWIVVGRIADEQVIVLKQLEIKPSLLSRAEFEDIWDGRVLLVTRRAGLRNLATRFGLSWFIAAITKYRKPLLEVLAASFFLQIFGLLTPLFFQVVVDKVLVHRGLSTLEVLAAGLALLSVFEVTLGGLRTWLFAHTANRIDVELGSRLFRHLLALPMAYFGARRVGDTVARVRELETIRQFLTSSALTLVLDLFFAFVFIGVLVAYSPSLTLVVVGAVPIYVLISVLATPLFRRRIEEKFARGAENQALLVECVSGVETVKSMALEPVLQQRWEEQLAAYVTASFKVVSLGTWAQQAVQAVNKIVTVAILFLGARQVIAGELTVGELVAFNMLAGQVTQPVLRLSQLWQDFQQARVSVERLGDILNTAAEPSSNGQANLPPIRGAIQIRHVTFRYRLNTPAVLSDISLDIAAGEVIGIVGASGSGKSSLVKLVQRLFVAEAGQVLVDGVDLAQADPAWLRRQLGVVLQDNVLFNRSVRENIAIANQAMTMDEIIAAARQAGAHEFILGLPEGYDTVVGERGATLSGGQRQRIAIARALANQPRILIFDEATSALDYESEAAIQANMADICHGRTVLIVAHRLSTVRAAHRIVVMEEGRVVEEGTHAQLVARGGRYAQLWRIQNEGPRKLAPSGQVSGAPVSGGPVLAGIVK</sequence>
<evidence type="ECO:0000256" key="8">
    <source>
        <dbReference type="ARBA" id="ARBA00022989"/>
    </source>
</evidence>
<dbReference type="Gene3D" id="3.40.50.300">
    <property type="entry name" value="P-loop containing nucleotide triphosphate hydrolases"/>
    <property type="match status" value="1"/>
</dbReference>
<evidence type="ECO:0000256" key="4">
    <source>
        <dbReference type="ARBA" id="ARBA00022475"/>
    </source>
</evidence>
<dbReference type="Proteomes" id="UP000239089">
    <property type="component" value="Unassembled WGS sequence"/>
</dbReference>
<feature type="transmembrane region" description="Helical" evidence="11">
    <location>
        <begin position="213"/>
        <end position="233"/>
    </location>
</feature>
<dbReference type="InterPro" id="IPR003439">
    <property type="entry name" value="ABC_transporter-like_ATP-bd"/>
</dbReference>
<dbReference type="InterPro" id="IPR039421">
    <property type="entry name" value="Type_1_exporter"/>
</dbReference>
<dbReference type="InterPro" id="IPR036640">
    <property type="entry name" value="ABC1_TM_sf"/>
</dbReference>
<feature type="domain" description="Peptidase C39" evidence="14">
    <location>
        <begin position="28"/>
        <end position="147"/>
    </location>
</feature>
<dbReference type="Pfam" id="PF00005">
    <property type="entry name" value="ABC_tran"/>
    <property type="match status" value="1"/>
</dbReference>
<dbReference type="GO" id="GO:0034040">
    <property type="term" value="F:ATPase-coupled lipid transmembrane transporter activity"/>
    <property type="evidence" value="ECO:0007669"/>
    <property type="project" value="TreeGrafter"/>
</dbReference>
<dbReference type="SUPFAM" id="SSF90123">
    <property type="entry name" value="ABC transporter transmembrane region"/>
    <property type="match status" value="1"/>
</dbReference>
<dbReference type="FunFam" id="3.40.50.300:FF:000299">
    <property type="entry name" value="ABC transporter ATP-binding protein/permease"/>
    <property type="match status" value="1"/>
</dbReference>
<comment type="subcellular location">
    <subcellularLocation>
        <location evidence="1">Cell membrane</location>
        <topology evidence="1">Multi-pass membrane protein</topology>
    </subcellularLocation>
</comment>
<feature type="transmembrane region" description="Helical" evidence="11">
    <location>
        <begin position="317"/>
        <end position="337"/>
    </location>
</feature>
<dbReference type="InterPro" id="IPR017871">
    <property type="entry name" value="ABC_transporter-like_CS"/>
</dbReference>
<feature type="domain" description="ABC transporter" evidence="12">
    <location>
        <begin position="491"/>
        <end position="726"/>
    </location>
</feature>
<dbReference type="InterPro" id="IPR027417">
    <property type="entry name" value="P-loop_NTPase"/>
</dbReference>
<feature type="region of interest" description="Disordered" evidence="10">
    <location>
        <begin position="1"/>
        <end position="32"/>
    </location>
</feature>
<evidence type="ECO:0000259" key="14">
    <source>
        <dbReference type="PROSITE" id="PS50990"/>
    </source>
</evidence>
<dbReference type="Gene3D" id="1.20.1560.10">
    <property type="entry name" value="ABC transporter type 1, transmembrane domain"/>
    <property type="match status" value="1"/>
</dbReference>
<dbReference type="NCBIfam" id="TIGR01846">
    <property type="entry name" value="type_I_sec_HlyB"/>
    <property type="match status" value="1"/>
</dbReference>
<dbReference type="RefSeq" id="WP_104506127.1">
    <property type="nucleotide sequence ID" value="NZ_JACIGC010000014.1"/>
</dbReference>
<evidence type="ECO:0000256" key="9">
    <source>
        <dbReference type="ARBA" id="ARBA00023136"/>
    </source>
</evidence>
<dbReference type="PROSITE" id="PS50893">
    <property type="entry name" value="ABC_TRANSPORTER_2"/>
    <property type="match status" value="1"/>
</dbReference>
<dbReference type="EMBL" id="NHSJ01000018">
    <property type="protein sequence ID" value="PPQ33579.1"/>
    <property type="molecule type" value="Genomic_DNA"/>
</dbReference>
<dbReference type="SUPFAM" id="SSF52540">
    <property type="entry name" value="P-loop containing nucleoside triphosphate hydrolases"/>
    <property type="match status" value="1"/>
</dbReference>
<dbReference type="InterPro" id="IPR010132">
    <property type="entry name" value="ATPase_T1SS_HlyB"/>
</dbReference>
<feature type="domain" description="ABC transmembrane type-1" evidence="13">
    <location>
        <begin position="179"/>
        <end position="458"/>
    </location>
</feature>
<keyword evidence="8 11" id="KW-1133">Transmembrane helix</keyword>
<organism evidence="15 16">
    <name type="scientific">Rhodoblastus sphagnicola</name>
    <dbReference type="NCBI Taxonomy" id="333368"/>
    <lineage>
        <taxon>Bacteria</taxon>
        <taxon>Pseudomonadati</taxon>
        <taxon>Pseudomonadota</taxon>
        <taxon>Alphaproteobacteria</taxon>
        <taxon>Hyphomicrobiales</taxon>
        <taxon>Rhodoblastaceae</taxon>
        <taxon>Rhodoblastus</taxon>
    </lineage>
</organism>
<dbReference type="InterPro" id="IPR005074">
    <property type="entry name" value="Peptidase_C39"/>
</dbReference>
<dbReference type="CDD" id="cd18588">
    <property type="entry name" value="ABC_6TM_CyaB_HlyB_like"/>
    <property type="match status" value="1"/>
</dbReference>
<keyword evidence="16" id="KW-1185">Reference proteome</keyword>
<evidence type="ECO:0000256" key="3">
    <source>
        <dbReference type="ARBA" id="ARBA00022448"/>
    </source>
</evidence>
<keyword evidence="9 11" id="KW-0472">Membrane</keyword>
<dbReference type="GO" id="GO:0016887">
    <property type="term" value="F:ATP hydrolysis activity"/>
    <property type="evidence" value="ECO:0007669"/>
    <property type="project" value="InterPro"/>
</dbReference>
<dbReference type="OrthoDB" id="9787557at2"/>
<protein>
    <submittedName>
        <fullName evidence="15">Type I secretion system permease/ATPase</fullName>
    </submittedName>
</protein>
<name>A0A2S6NG86_9HYPH</name>
<evidence type="ECO:0000256" key="2">
    <source>
        <dbReference type="ARBA" id="ARBA00005417"/>
    </source>
</evidence>
<dbReference type="FunFam" id="1.20.1560.10:FF:000056">
    <property type="entry name" value="Alpha-hemolysin translocation ATP-binding protein HlyB"/>
    <property type="match status" value="1"/>
</dbReference>
<keyword evidence="3" id="KW-0813">Transport</keyword>
<dbReference type="GO" id="GO:0005886">
    <property type="term" value="C:plasma membrane"/>
    <property type="evidence" value="ECO:0007669"/>
    <property type="project" value="UniProtKB-SubCell"/>
</dbReference>
<gene>
    <name evidence="15" type="ORF">CCR94_01550</name>
</gene>
<dbReference type="AlphaFoldDB" id="A0A2S6NG86"/>
<evidence type="ECO:0000259" key="12">
    <source>
        <dbReference type="PROSITE" id="PS50893"/>
    </source>
</evidence>
<dbReference type="PROSITE" id="PS00211">
    <property type="entry name" value="ABC_TRANSPORTER_1"/>
    <property type="match status" value="1"/>
</dbReference>
<dbReference type="GO" id="GO:0008233">
    <property type="term" value="F:peptidase activity"/>
    <property type="evidence" value="ECO:0007669"/>
    <property type="project" value="InterPro"/>
</dbReference>
<dbReference type="InterPro" id="IPR003593">
    <property type="entry name" value="AAA+_ATPase"/>
</dbReference>
<dbReference type="PROSITE" id="PS50990">
    <property type="entry name" value="PEPTIDASE_C39"/>
    <property type="match status" value="1"/>
</dbReference>
<dbReference type="GO" id="GO:0140359">
    <property type="term" value="F:ABC-type transporter activity"/>
    <property type="evidence" value="ECO:0007669"/>
    <property type="project" value="InterPro"/>
</dbReference>